<evidence type="ECO:0000256" key="4">
    <source>
        <dbReference type="PROSITE-ProRule" id="PRU00221"/>
    </source>
</evidence>
<organism evidence="7 8">
    <name type="scientific">Gomphillus americanus</name>
    <dbReference type="NCBI Taxonomy" id="1940652"/>
    <lineage>
        <taxon>Eukaryota</taxon>
        <taxon>Fungi</taxon>
        <taxon>Dikarya</taxon>
        <taxon>Ascomycota</taxon>
        <taxon>Pezizomycotina</taxon>
        <taxon>Lecanoromycetes</taxon>
        <taxon>OSLEUM clade</taxon>
        <taxon>Ostropomycetidae</taxon>
        <taxon>Ostropales</taxon>
        <taxon>Graphidaceae</taxon>
        <taxon>Gomphilloideae</taxon>
        <taxon>Gomphillus</taxon>
    </lineage>
</organism>
<dbReference type="SMART" id="SM00320">
    <property type="entry name" value="WD40"/>
    <property type="match status" value="6"/>
</dbReference>
<dbReference type="PANTHER" id="PTHR22838:SF0">
    <property type="entry name" value="WD REPEAT-CONTAINING PROTEIN 26"/>
    <property type="match status" value="1"/>
</dbReference>
<dbReference type="InterPro" id="IPR036322">
    <property type="entry name" value="WD40_repeat_dom_sf"/>
</dbReference>
<evidence type="ECO:0000256" key="1">
    <source>
        <dbReference type="ARBA" id="ARBA00002343"/>
    </source>
</evidence>
<protein>
    <recommendedName>
        <fullName evidence="6">CTLH domain-containing protein</fullName>
    </recommendedName>
</protein>
<sequence length="790" mass="88178">MFKAFKSCEAVQSYKAKIWSVPYNTLRQPSSLLVEVTCSSLFFTISGALQESYFTTTESGLHLQEVWWCSCWLFDLADQGPDNLYTPINHDDPSTPNAPISISTDTFSPSPNNTSTTGSSERTRRRRRSRDEIQDQATLVLARTTQRDRGSSRAGGLEEVQTRGIIAELGQSGEDEEENGPPPSKRQRLMPGNMIQNIDEPLSENRRSNGTLSKKLNLSANGHTHNYGRAGSHSNGFENSSRSSFYGHDRQEVTRLIIQGLRDLGYDESASTLVRESGFELESPAVAAFRQSVLDGEWAEAESLLFGPSGVPNGNSRLTNGHSYHRGFPLAEGFNEFDLRFQLRRQKYLELLEARDHAGALMVLRQELTPLHQDTFQLHNLSGLMVCPSAEDLRTQAVWDGAQGSSRHALLMQLSKAISASVMIPNHRLATLLTQVKQYQVSKCHYHSPLSQLSLFTDHACDRDQFPLKMIQELSLKDQVWYLRFSNDGKLLAVAGQMLQVTIFDTHTWKPALTLTGHRDFVAFLAWSPDDTRLVTCSNDRTAKVWSSRTGIVMHTIDNHNEPITAAAWTPDGHYIITGSMDNKDSIHQWTENAALDHTWSANYRVNALAISPDGNRLIALSTDKQIHVYNFHTRAEQISMKLNLQPTCISISQDSNSMLINMAGHELQLIDIQSAEIVERFIGQKQTTYMIRSTFGGSEESLVLTGSEDGKIYIFNKDRGLLIEKLVGHTEMVNCVAWNPAQPCLFASGGDDFKIKIWGKPPGSISHKTQSPAVSQSNRRGHHSAGTLL</sequence>
<feature type="region of interest" description="Disordered" evidence="5">
    <location>
        <begin position="765"/>
        <end position="790"/>
    </location>
</feature>
<feature type="repeat" description="WD" evidence="4">
    <location>
        <begin position="557"/>
        <end position="583"/>
    </location>
</feature>
<dbReference type="GO" id="GO:0043161">
    <property type="term" value="P:proteasome-mediated ubiquitin-dependent protein catabolic process"/>
    <property type="evidence" value="ECO:0007669"/>
    <property type="project" value="TreeGrafter"/>
</dbReference>
<evidence type="ECO:0000256" key="2">
    <source>
        <dbReference type="ARBA" id="ARBA00022574"/>
    </source>
</evidence>
<dbReference type="PROSITE" id="PS50082">
    <property type="entry name" value="WD_REPEATS_2"/>
    <property type="match status" value="3"/>
</dbReference>
<comment type="function">
    <text evidence="1">Involved in the proteasome-dependent degradation of fructose-1,6-bisphosphatase.</text>
</comment>
<dbReference type="InterPro" id="IPR006594">
    <property type="entry name" value="LisH"/>
</dbReference>
<dbReference type="PROSITE" id="PS50897">
    <property type="entry name" value="CTLH"/>
    <property type="match status" value="1"/>
</dbReference>
<dbReference type="Proteomes" id="UP000664169">
    <property type="component" value="Unassembled WGS sequence"/>
</dbReference>
<dbReference type="PANTHER" id="PTHR22838">
    <property type="entry name" value="WD REPEAT PROTEIN 26-RELATED"/>
    <property type="match status" value="1"/>
</dbReference>
<keyword evidence="3" id="KW-0677">Repeat</keyword>
<dbReference type="SUPFAM" id="SSF50978">
    <property type="entry name" value="WD40 repeat-like"/>
    <property type="match status" value="1"/>
</dbReference>
<comment type="caution">
    <text evidence="7">The sequence shown here is derived from an EMBL/GenBank/DDBJ whole genome shotgun (WGS) entry which is preliminary data.</text>
</comment>
<name>A0A8H3EDR0_9LECA</name>
<dbReference type="Pfam" id="PF23627">
    <property type="entry name" value="LisH_WDR26"/>
    <property type="match status" value="1"/>
</dbReference>
<feature type="repeat" description="WD" evidence="4">
    <location>
        <begin position="727"/>
        <end position="759"/>
    </location>
</feature>
<evidence type="ECO:0000259" key="6">
    <source>
        <dbReference type="PROSITE" id="PS50897"/>
    </source>
</evidence>
<dbReference type="InterPro" id="IPR015943">
    <property type="entry name" value="WD40/YVTN_repeat-like_dom_sf"/>
</dbReference>
<accession>A0A8H3EDR0</accession>
<feature type="domain" description="CTLH" evidence="6">
    <location>
        <begin position="282"/>
        <end position="359"/>
    </location>
</feature>
<dbReference type="PROSITE" id="PS50896">
    <property type="entry name" value="LISH"/>
    <property type="match status" value="1"/>
</dbReference>
<keyword evidence="2 4" id="KW-0853">WD repeat</keyword>
<feature type="compositionally biased region" description="Polar residues" evidence="5">
    <location>
        <begin position="767"/>
        <end position="779"/>
    </location>
</feature>
<feature type="compositionally biased region" description="Low complexity" evidence="5">
    <location>
        <begin position="103"/>
        <end position="120"/>
    </location>
</feature>
<dbReference type="CDD" id="cd00200">
    <property type="entry name" value="WD40"/>
    <property type="match status" value="1"/>
</dbReference>
<dbReference type="AlphaFoldDB" id="A0A8H3EDR0"/>
<feature type="region of interest" description="Disordered" evidence="5">
    <location>
        <begin position="87"/>
        <end position="192"/>
    </location>
</feature>
<feature type="repeat" description="WD" evidence="4">
    <location>
        <begin position="515"/>
        <end position="556"/>
    </location>
</feature>
<evidence type="ECO:0000256" key="3">
    <source>
        <dbReference type="ARBA" id="ARBA00022737"/>
    </source>
</evidence>
<dbReference type="GO" id="GO:0034657">
    <property type="term" value="C:GID complex"/>
    <property type="evidence" value="ECO:0007669"/>
    <property type="project" value="TreeGrafter"/>
</dbReference>
<dbReference type="Pfam" id="PF00400">
    <property type="entry name" value="WD40"/>
    <property type="match status" value="4"/>
</dbReference>
<dbReference type="Gene3D" id="2.130.10.10">
    <property type="entry name" value="YVTN repeat-like/Quinoprotein amine dehydrogenase"/>
    <property type="match status" value="1"/>
</dbReference>
<dbReference type="InterPro" id="IPR051350">
    <property type="entry name" value="WD_repeat-ST_regulator"/>
</dbReference>
<keyword evidence="8" id="KW-1185">Reference proteome</keyword>
<evidence type="ECO:0000313" key="8">
    <source>
        <dbReference type="Proteomes" id="UP000664169"/>
    </source>
</evidence>
<proteinExistence type="predicted"/>
<gene>
    <name evidence="7" type="ORF">GOMPHAMPRED_000165</name>
</gene>
<evidence type="ECO:0000256" key="5">
    <source>
        <dbReference type="SAM" id="MobiDB-lite"/>
    </source>
</evidence>
<evidence type="ECO:0000313" key="7">
    <source>
        <dbReference type="EMBL" id="CAF9903273.1"/>
    </source>
</evidence>
<dbReference type="PROSITE" id="PS50294">
    <property type="entry name" value="WD_REPEATS_REGION"/>
    <property type="match status" value="2"/>
</dbReference>
<dbReference type="OrthoDB" id="972532at2759"/>
<reference evidence="7" key="1">
    <citation type="submission" date="2021-03" db="EMBL/GenBank/DDBJ databases">
        <authorList>
            <person name="Tagirdzhanova G."/>
        </authorList>
    </citation>
    <scope>NUCLEOTIDE SEQUENCE</scope>
</reference>
<dbReference type="EMBL" id="CAJPDQ010000001">
    <property type="protein sequence ID" value="CAF9903273.1"/>
    <property type="molecule type" value="Genomic_DNA"/>
</dbReference>
<dbReference type="InterPro" id="IPR001680">
    <property type="entry name" value="WD40_rpt"/>
</dbReference>
<dbReference type="InterPro" id="IPR006595">
    <property type="entry name" value="CTLH_C"/>
</dbReference>